<proteinExistence type="predicted"/>
<evidence type="ECO:0000259" key="6">
    <source>
        <dbReference type="Pfam" id="PF04357"/>
    </source>
</evidence>
<comment type="caution">
    <text evidence="7">The sequence shown here is derived from an EMBL/GenBank/DDBJ whole genome shotgun (WGS) entry which is preliminary data.</text>
</comment>
<dbReference type="Pfam" id="PF04357">
    <property type="entry name" value="TamB"/>
    <property type="match status" value="2"/>
</dbReference>
<accession>A0AAJ1MN15</accession>
<comment type="subcellular location">
    <subcellularLocation>
        <location evidence="1">Membrane</location>
        <topology evidence="1">Single-pass membrane protein</topology>
    </subcellularLocation>
</comment>
<feature type="domain" description="Translocation and assembly module TamB C-terminal" evidence="6">
    <location>
        <begin position="1178"/>
        <end position="1403"/>
    </location>
</feature>
<dbReference type="EMBL" id="JAQQAL010000010">
    <property type="protein sequence ID" value="MDC7225904.1"/>
    <property type="molecule type" value="Genomic_DNA"/>
</dbReference>
<evidence type="ECO:0000256" key="2">
    <source>
        <dbReference type="ARBA" id="ARBA00022692"/>
    </source>
</evidence>
<evidence type="ECO:0000256" key="3">
    <source>
        <dbReference type="ARBA" id="ARBA00022989"/>
    </source>
</evidence>
<keyword evidence="2 5" id="KW-0812">Transmembrane</keyword>
<gene>
    <name evidence="7" type="ORF">PQJ61_03970</name>
</gene>
<feature type="domain" description="Translocation and assembly module TamB C-terminal" evidence="6">
    <location>
        <begin position="962"/>
        <end position="1131"/>
    </location>
</feature>
<keyword evidence="4 5" id="KW-0472">Membrane</keyword>
<reference evidence="7 8" key="1">
    <citation type="submission" date="2022-12" db="EMBL/GenBank/DDBJ databases">
        <title>Metagenome assembled genome from gulf of manar.</title>
        <authorList>
            <person name="Kohli P."/>
            <person name="Pk S."/>
            <person name="Venkata Ramana C."/>
            <person name="Sasikala C."/>
        </authorList>
    </citation>
    <scope>NUCLEOTIDE SEQUENCE [LARGE SCALE GENOMIC DNA]</scope>
    <source>
        <strain evidence="7">JB008</strain>
    </source>
</reference>
<keyword evidence="3 5" id="KW-1133">Transmembrane helix</keyword>
<feature type="transmembrane region" description="Helical" evidence="5">
    <location>
        <begin position="12"/>
        <end position="32"/>
    </location>
</feature>
<sequence length="1444" mass="158803">MVLKPEFTRSFGFKLLITAILLSSLIILVFPVRISLGKIITDGKIRTIELLEDRLGHKITYSSISPSILHAFEIRDFTILSTEEPQEPLLEIERLRLSFDLFRYRSKNPLNAFRGLLLVNSRVSYNSTHNAELIDILEGFSGNGNNLQSENGLLLPDDFFIKGRNLSIKIITEEISAELSKIFFTLSKSPENDLIISLRSNIYTSAAVPVDSLPFNSLNLETELSLNGRLSSDFSWADVNLRTKNFHSNIVSIDRIAWNLQYDESGSLKIVKTGDNIPVDLDISAQFESGVFNASLQAQDFIFNKYFETSGFLNDFSNFLDASVNGEAYLRYIREDDDLSYSADLNILNIAGLLDSPVNASLSANGQNRIINIAESRVSSAPGSAAFQGTVNFTNELPIINGRLDVPGIDYMDINLRTSMQINTSASGAYRLSSGSIIINGLLLTNLQAELSPYSENLEFVLSSDVITGAEGNDSVYCEGIVQLGGDPYLQASLDINNLLVFPVLDALPVSFSLPEALEQFELTTELFFSGSFSQLAFASPDIIIRDRENDSRNLSFALSGNNSGARLSDIVLNWDDYNLNGKISTDISETGNIIVQTGLDLNGAAVNTSGVYSPSGTLSLVGDYGLKFNLFSIGEMNSFSLKTERLPINSAENTAFISTNIAGYFSSPDNWRILLNNLSINGLQTGFGQAGISLAAILSEDGGNIYKLNYTDRNTQLTGGGSVILNSILPGPSGRLHFNINSDETNENYRLLLGFNEGILEGSIDFSGFPIRRALEESPIDGAISGNVKLAGSLGSPQLRATLNSNDANLNGQYVSLNAALSYEDLKLKIEEINAEYSDYALTDVTGVFNLDNGIHNLGGRFTSSAGMLQMTSSVNIKAKTANIDEISDIAVLLEDDYSVDLFVNSIKLNEEYKEPWELNLDKREKLITITGGIDNEIACSFFGDGYFTIDALAPFPVRAAASGTINEGNINATVSELSYEFDNLEFVDMGFYEGGFTGKFRLQGPLNDPDFYGQIDFHDVIFKPPVMAERTEPLTTSFFLSGKELNVPATRVKTENGLAYVNITAAMERWLPRNYEININIPPGEAISTFLFVKPLYLDAFGEGDISLSGNFQHMHVSGDITASEGTFMINEAYVKEMGKNPIELVTCDLNITTGENNQFFWPNLEVPVLEAYVAVGNKLHCSFDGPGSLELIGDMTMKGGEIFYFERNFYIKEGGINFNSTTTTIDPLLNTIAEIRDISSEGEMTKIYLIVDPSPLSSFVPRFESEPSLSTSEIISIVGGNIFDSFNNDDSLALYEEAGLLAADIFTQFTLMQSIEDGLKSSLGLDLLSIRTSFLSNFLEGAVLSSSDDSSDINFGDYFDNTTLYLGKYFSDDIFLQGMIQFDLYNDTGYSEDLDMNIDSEITLEWEGPVANVELNFYPDFQDPVEGLSKTSLGLSWRFSY</sequence>
<name>A0AAJ1MN15_9SPIO</name>
<dbReference type="GO" id="GO:0009306">
    <property type="term" value="P:protein secretion"/>
    <property type="evidence" value="ECO:0007669"/>
    <property type="project" value="InterPro"/>
</dbReference>
<evidence type="ECO:0000256" key="1">
    <source>
        <dbReference type="ARBA" id="ARBA00004167"/>
    </source>
</evidence>
<organism evidence="7 8">
    <name type="scientific">Candidatus Thalassospirochaeta sargassi</name>
    <dbReference type="NCBI Taxonomy" id="3119039"/>
    <lineage>
        <taxon>Bacteria</taxon>
        <taxon>Pseudomonadati</taxon>
        <taxon>Spirochaetota</taxon>
        <taxon>Spirochaetia</taxon>
        <taxon>Spirochaetales</taxon>
        <taxon>Spirochaetaceae</taxon>
        <taxon>Candidatus Thalassospirochaeta</taxon>
    </lineage>
</organism>
<protein>
    <submittedName>
        <fullName evidence="7">Translocation/assembly module TamB domain-containing protein</fullName>
    </submittedName>
</protein>
<dbReference type="InterPro" id="IPR007452">
    <property type="entry name" value="TamB_C"/>
</dbReference>
<evidence type="ECO:0000256" key="5">
    <source>
        <dbReference type="SAM" id="Phobius"/>
    </source>
</evidence>
<dbReference type="Proteomes" id="UP001221217">
    <property type="component" value="Unassembled WGS sequence"/>
</dbReference>
<evidence type="ECO:0000313" key="8">
    <source>
        <dbReference type="Proteomes" id="UP001221217"/>
    </source>
</evidence>
<dbReference type="GO" id="GO:0005886">
    <property type="term" value="C:plasma membrane"/>
    <property type="evidence" value="ECO:0007669"/>
    <property type="project" value="InterPro"/>
</dbReference>
<evidence type="ECO:0000256" key="4">
    <source>
        <dbReference type="ARBA" id="ARBA00023136"/>
    </source>
</evidence>
<evidence type="ECO:0000313" key="7">
    <source>
        <dbReference type="EMBL" id="MDC7225904.1"/>
    </source>
</evidence>